<evidence type="ECO:0000313" key="1">
    <source>
        <dbReference type="EMBL" id="EKC44036.1"/>
    </source>
</evidence>
<dbReference type="AlphaFoldDB" id="K1S9B7"/>
<reference evidence="1" key="1">
    <citation type="journal article" date="2013" name="Environ. Microbiol.">
        <title>Microbiota from the distal guts of lean and obese adolescents exhibit partial functional redundancy besides clear differences in community structure.</title>
        <authorList>
            <person name="Ferrer M."/>
            <person name="Ruiz A."/>
            <person name="Lanza F."/>
            <person name="Haange S.B."/>
            <person name="Oberbach A."/>
            <person name="Till H."/>
            <person name="Bargiela R."/>
            <person name="Campoy C."/>
            <person name="Segura M.T."/>
            <person name="Richter M."/>
            <person name="von Bergen M."/>
            <person name="Seifert J."/>
            <person name="Suarez A."/>
        </authorList>
    </citation>
    <scope>NUCLEOTIDE SEQUENCE</scope>
</reference>
<gene>
    <name evidence="1" type="ORF">OBE_17689</name>
</gene>
<protein>
    <submittedName>
        <fullName evidence="1">Uncharacterized protein</fullName>
    </submittedName>
</protein>
<proteinExistence type="predicted"/>
<name>K1S9B7_9ZZZZ</name>
<feature type="non-terminal residue" evidence="1">
    <location>
        <position position="1"/>
    </location>
</feature>
<dbReference type="EMBL" id="AJWZ01011806">
    <property type="protein sequence ID" value="EKC44036.1"/>
    <property type="molecule type" value="Genomic_DNA"/>
</dbReference>
<accession>K1S9B7</accession>
<organism evidence="1">
    <name type="scientific">human gut metagenome</name>
    <dbReference type="NCBI Taxonomy" id="408170"/>
    <lineage>
        <taxon>unclassified sequences</taxon>
        <taxon>metagenomes</taxon>
        <taxon>organismal metagenomes</taxon>
    </lineage>
</organism>
<sequence>GTSDEQLNHLFEEASAQVRRYADSDIVRESVKNTKLHQLVVIYRGAEMAMCEEVE</sequence>
<comment type="caution">
    <text evidence="1">The sequence shown here is derived from an EMBL/GenBank/DDBJ whole genome shotgun (WGS) entry which is preliminary data.</text>
</comment>